<comment type="function">
    <text evidence="2">Is required to sustain N(2)-dependent growth in the presence of low levels of carbon monoxide (CO). Probably acts by protecting the N(2) fixation ability of the nitrogenase complex, which is inactivated in the presence of CO.</text>
</comment>
<reference evidence="4" key="1">
    <citation type="journal article" date="2011" name="J. Bacteriol.">
        <title>Sustaining N2-dependent growth in the presence of CO.</title>
        <authorList>
            <person name="Kerby R.L."/>
            <person name="Roberts G.P."/>
        </authorList>
    </citation>
    <scope>NUCLEOTIDE SEQUENCE</scope>
</reference>
<accession>A0A8B6XAA1</accession>
<protein>
    <recommendedName>
        <fullName evidence="2">N(2)-fixation sustaining protein CowN</fullName>
    </recommendedName>
    <alternativeName>
        <fullName evidence="2">CO weal-nitrogenase</fullName>
    </alternativeName>
</protein>
<dbReference type="HAMAP" id="MF_02117">
    <property type="entry name" value="CowN"/>
    <property type="match status" value="1"/>
</dbReference>
<dbReference type="InterPro" id="IPR024899">
    <property type="entry name" value="CowN"/>
</dbReference>
<dbReference type="Proteomes" id="UP000675920">
    <property type="component" value="Unplaced"/>
</dbReference>
<sequence>MALAPISLNQIQPAGGPDRYVSFRDIDFDGNVKRVLDHIERHRQRDPGNRFIAYLDKQRNSTRGARRDDLLLLHSLANAVRDLFEAGDDEAALDDLDRLERECF</sequence>
<evidence type="ECO:0000313" key="4">
    <source>
        <dbReference type="RefSeq" id="WP_051379123.1"/>
    </source>
</evidence>
<dbReference type="GO" id="GO:0009399">
    <property type="term" value="P:nitrogen fixation"/>
    <property type="evidence" value="ECO:0007669"/>
    <property type="project" value="UniProtKB-UniRule"/>
</dbReference>
<reference evidence="4" key="2">
    <citation type="submission" date="2025-08" db="UniProtKB">
        <authorList>
            <consortium name="RefSeq"/>
        </authorList>
    </citation>
    <scope>IDENTIFICATION</scope>
</reference>
<keyword evidence="3" id="KW-1185">Reference proteome</keyword>
<evidence type="ECO:0000256" key="1">
    <source>
        <dbReference type="ARBA" id="ARBA00023231"/>
    </source>
</evidence>
<dbReference type="AlphaFoldDB" id="A0A8B6XAA1"/>
<evidence type="ECO:0000256" key="2">
    <source>
        <dbReference type="HAMAP-Rule" id="MF_02117"/>
    </source>
</evidence>
<dbReference type="RefSeq" id="WP_051379123.1">
    <property type="nucleotide sequence ID" value="NZ_KI519500.1"/>
</dbReference>
<gene>
    <name evidence="2 4" type="primary">cowN</name>
</gene>
<organism evidence="3 4">
    <name type="scientific">Derxia gummosa DSM 723</name>
    <dbReference type="NCBI Taxonomy" id="1121388"/>
    <lineage>
        <taxon>Bacteria</taxon>
        <taxon>Pseudomonadati</taxon>
        <taxon>Pseudomonadota</taxon>
        <taxon>Betaproteobacteria</taxon>
        <taxon>Burkholderiales</taxon>
        <taxon>Alcaligenaceae</taxon>
        <taxon>Derxia</taxon>
    </lineage>
</organism>
<dbReference type="Pfam" id="PF20543">
    <property type="entry name" value="CowN"/>
    <property type="match status" value="1"/>
</dbReference>
<comment type="similarity">
    <text evidence="2">Belongs to the CowN family.</text>
</comment>
<dbReference type="OrthoDB" id="7689335at2"/>
<proteinExistence type="inferred from homology"/>
<dbReference type="NCBIfam" id="NF033689">
    <property type="entry name" value="N2Fix_CO_CowN"/>
    <property type="match status" value="1"/>
</dbReference>
<name>A0A8B6XAA1_9BURK</name>
<keyword evidence="1 2" id="KW-0535">Nitrogen fixation</keyword>
<evidence type="ECO:0000313" key="3">
    <source>
        <dbReference type="Proteomes" id="UP000675920"/>
    </source>
</evidence>